<gene>
    <name evidence="3" type="ORF">SAMN05421759_10152</name>
</gene>
<keyword evidence="4" id="KW-1185">Reference proteome</keyword>
<proteinExistence type="predicted"/>
<organism evidence="3 4">
    <name type="scientific">Roseivivax lentus</name>
    <dbReference type="NCBI Taxonomy" id="633194"/>
    <lineage>
        <taxon>Bacteria</taxon>
        <taxon>Pseudomonadati</taxon>
        <taxon>Pseudomonadota</taxon>
        <taxon>Alphaproteobacteria</taxon>
        <taxon>Rhodobacterales</taxon>
        <taxon>Roseobacteraceae</taxon>
        <taxon>Roseivivax</taxon>
    </lineage>
</organism>
<keyword evidence="3" id="KW-0969">Cilium</keyword>
<dbReference type="AlphaFoldDB" id="A0A1N7JKX6"/>
<feature type="domain" description="Flagellar basal body rod protein N-terminal" evidence="2">
    <location>
        <begin position="20"/>
        <end position="38"/>
    </location>
</feature>
<evidence type="ECO:0000313" key="4">
    <source>
        <dbReference type="Proteomes" id="UP000186684"/>
    </source>
</evidence>
<accession>A0A1N7JKX6</accession>
<dbReference type="OrthoDB" id="9788334at2"/>
<sequence>MYQSLTIFQNARAMAEHAGRAQAATAQNLANADTPGYRAIAMPDFEAALAGARGFELRATRPAHLFGQSPGRPADYLVRDTAVDPNGNSVSIETEMVAAASAKGAHDRALAIYRSGLSILRASLGRR</sequence>
<evidence type="ECO:0000259" key="2">
    <source>
        <dbReference type="Pfam" id="PF00460"/>
    </source>
</evidence>
<dbReference type="Pfam" id="PF00460">
    <property type="entry name" value="Flg_bb_rod"/>
    <property type="match status" value="1"/>
</dbReference>
<dbReference type="NCBIfam" id="NF009270">
    <property type="entry name" value="PRK12627.1"/>
    <property type="match status" value="1"/>
</dbReference>
<dbReference type="STRING" id="633194.SAMN05421759_10152"/>
<evidence type="ECO:0000256" key="1">
    <source>
        <dbReference type="ARBA" id="ARBA00004117"/>
    </source>
</evidence>
<keyword evidence="3" id="KW-0966">Cell projection</keyword>
<keyword evidence="3" id="KW-0282">Flagellum</keyword>
<dbReference type="GO" id="GO:0009425">
    <property type="term" value="C:bacterial-type flagellum basal body"/>
    <property type="evidence" value="ECO:0007669"/>
    <property type="project" value="UniProtKB-SubCell"/>
</dbReference>
<name>A0A1N7JKX6_9RHOB</name>
<comment type="subcellular location">
    <subcellularLocation>
        <location evidence="1">Bacterial flagellum basal body</location>
    </subcellularLocation>
</comment>
<dbReference type="InterPro" id="IPR001444">
    <property type="entry name" value="Flag_bb_rod_N"/>
</dbReference>
<reference evidence="4" key="1">
    <citation type="submission" date="2017-01" db="EMBL/GenBank/DDBJ databases">
        <authorList>
            <person name="Varghese N."/>
            <person name="Submissions S."/>
        </authorList>
    </citation>
    <scope>NUCLEOTIDE SEQUENCE [LARGE SCALE GENOMIC DNA]</scope>
    <source>
        <strain evidence="4">DSM 29430</strain>
    </source>
</reference>
<protein>
    <submittedName>
        <fullName evidence="3">Flagellar basal-body rod protein FlgB</fullName>
    </submittedName>
</protein>
<dbReference type="Proteomes" id="UP000186684">
    <property type="component" value="Unassembled WGS sequence"/>
</dbReference>
<dbReference type="EMBL" id="FTOQ01000001">
    <property type="protein sequence ID" value="SIS50023.1"/>
    <property type="molecule type" value="Genomic_DNA"/>
</dbReference>
<evidence type="ECO:0000313" key="3">
    <source>
        <dbReference type="EMBL" id="SIS50023.1"/>
    </source>
</evidence>